<comment type="caution">
    <text evidence="2">The sequence shown here is derived from an EMBL/GenBank/DDBJ whole genome shotgun (WGS) entry which is preliminary data.</text>
</comment>
<feature type="non-terminal residue" evidence="2">
    <location>
        <position position="62"/>
    </location>
</feature>
<dbReference type="InParanoid" id="A0A0V1ANX8"/>
<reference evidence="2 3" key="1">
    <citation type="submission" date="2015-01" db="EMBL/GenBank/DDBJ databases">
        <title>Evolution of Trichinella species and genotypes.</title>
        <authorList>
            <person name="Korhonen P.K."/>
            <person name="Edoardo P."/>
            <person name="Giuseppe L.R."/>
            <person name="Gasser R.B."/>
        </authorList>
    </citation>
    <scope>NUCLEOTIDE SEQUENCE [LARGE SCALE GENOMIC DNA]</scope>
    <source>
        <strain evidence="2">ISS3</strain>
    </source>
</reference>
<dbReference type="Proteomes" id="UP000054776">
    <property type="component" value="Unassembled WGS sequence"/>
</dbReference>
<feature type="non-terminal residue" evidence="2">
    <location>
        <position position="1"/>
    </location>
</feature>
<accession>A0A0V1ANX8</accession>
<evidence type="ECO:0000313" key="2">
    <source>
        <dbReference type="EMBL" id="KRY26513.1"/>
    </source>
</evidence>
<evidence type="ECO:0000313" key="3">
    <source>
        <dbReference type="Proteomes" id="UP000054776"/>
    </source>
</evidence>
<feature type="region of interest" description="Disordered" evidence="1">
    <location>
        <begin position="1"/>
        <end position="28"/>
    </location>
</feature>
<keyword evidence="3" id="KW-1185">Reference proteome</keyword>
<dbReference type="AlphaFoldDB" id="A0A0V1ANX8"/>
<gene>
    <name evidence="2" type="ORF">T01_2479</name>
</gene>
<dbReference type="OrthoDB" id="5935749at2759"/>
<dbReference type="EMBL" id="JYDH01000406">
    <property type="protein sequence ID" value="KRY26513.1"/>
    <property type="molecule type" value="Genomic_DNA"/>
</dbReference>
<protein>
    <submittedName>
        <fullName evidence="2">Uncharacterized protein</fullName>
    </submittedName>
</protein>
<name>A0A0V1ANX8_TRISP</name>
<sequence length="62" mass="7019">LKTSDTKDKVPAMRRAPESEGDPSDSKVTKFHASVRIQALKQELITGFMELLSDCLMEYDEM</sequence>
<organism evidence="2 3">
    <name type="scientific">Trichinella spiralis</name>
    <name type="common">Trichina worm</name>
    <dbReference type="NCBI Taxonomy" id="6334"/>
    <lineage>
        <taxon>Eukaryota</taxon>
        <taxon>Metazoa</taxon>
        <taxon>Ecdysozoa</taxon>
        <taxon>Nematoda</taxon>
        <taxon>Enoplea</taxon>
        <taxon>Dorylaimia</taxon>
        <taxon>Trichinellida</taxon>
        <taxon>Trichinellidae</taxon>
        <taxon>Trichinella</taxon>
    </lineage>
</organism>
<proteinExistence type="predicted"/>
<evidence type="ECO:0000256" key="1">
    <source>
        <dbReference type="SAM" id="MobiDB-lite"/>
    </source>
</evidence>